<reference evidence="1 2" key="1">
    <citation type="journal article" date="2015" name="Biotechnol. Bioeng.">
        <title>Genome sequence and phenotypic characterization of Caulobacter segnis.</title>
        <authorList>
            <person name="Patel S."/>
            <person name="Fletcher B."/>
            <person name="Scott D.C."/>
            <person name="Ely B."/>
        </authorList>
    </citation>
    <scope>NUCLEOTIDE SEQUENCE [LARGE SCALE GENOMIC DNA]</scope>
    <source>
        <strain evidence="1 2">ERI-2</strain>
    </source>
</reference>
<accession>A0A168N4S7</accession>
<dbReference type="AlphaFoldDB" id="A0A168N4S7"/>
<proteinExistence type="predicted"/>
<gene>
    <name evidence="1" type="ORF">WY13_02508</name>
</gene>
<dbReference type="EMBL" id="LITT01000028">
    <property type="protein sequence ID" value="OAA85769.1"/>
    <property type="molecule type" value="Genomic_DNA"/>
</dbReference>
<protein>
    <submittedName>
        <fullName evidence="1">Uncharacterized protein</fullName>
    </submittedName>
</protein>
<evidence type="ECO:0000313" key="2">
    <source>
        <dbReference type="Proteomes" id="UP000077407"/>
    </source>
</evidence>
<name>A0A168N4S7_9CLOT</name>
<dbReference type="PATRIC" id="fig|1538.10.peg.2881"/>
<organism evidence="1 2">
    <name type="scientific">Clostridium ljungdahlii</name>
    <dbReference type="NCBI Taxonomy" id="1538"/>
    <lineage>
        <taxon>Bacteria</taxon>
        <taxon>Bacillati</taxon>
        <taxon>Bacillota</taxon>
        <taxon>Clostridia</taxon>
        <taxon>Eubacteriales</taxon>
        <taxon>Clostridiaceae</taxon>
        <taxon>Clostridium</taxon>
    </lineage>
</organism>
<comment type="caution">
    <text evidence="1">The sequence shown here is derived from an EMBL/GenBank/DDBJ whole genome shotgun (WGS) entry which is preliminary data.</text>
</comment>
<evidence type="ECO:0000313" key="1">
    <source>
        <dbReference type="EMBL" id="OAA85769.1"/>
    </source>
</evidence>
<dbReference type="Proteomes" id="UP000077407">
    <property type="component" value="Unassembled WGS sequence"/>
</dbReference>
<sequence length="29" mass="3233">MIEKAHIVVGVAATINILNINKIHLTFMK</sequence>